<dbReference type="OrthoDB" id="6078042at2759"/>
<protein>
    <submittedName>
        <fullName evidence="2">Uncharacterized protein</fullName>
    </submittedName>
</protein>
<name>A0A1Y3B140_EURMA</name>
<proteinExistence type="predicted"/>
<gene>
    <name evidence="2" type="ORF">BLA29_008650</name>
</gene>
<dbReference type="EMBL" id="MUJZ01049416">
    <property type="protein sequence ID" value="OTF73927.1"/>
    <property type="molecule type" value="Genomic_DNA"/>
</dbReference>
<reference evidence="2 3" key="1">
    <citation type="submission" date="2017-03" db="EMBL/GenBank/DDBJ databases">
        <title>Genome Survey of Euroglyphus maynei.</title>
        <authorList>
            <person name="Arlian L.G."/>
            <person name="Morgan M.S."/>
            <person name="Rider S.D."/>
        </authorList>
    </citation>
    <scope>NUCLEOTIDE SEQUENCE [LARGE SCALE GENOMIC DNA]</scope>
    <source>
        <strain evidence="2">Arlian Lab</strain>
        <tissue evidence="2">Whole body</tissue>
    </source>
</reference>
<feature type="non-terminal residue" evidence="2">
    <location>
        <position position="1"/>
    </location>
</feature>
<keyword evidence="3" id="KW-1185">Reference proteome</keyword>
<dbReference type="Proteomes" id="UP000194236">
    <property type="component" value="Unassembled WGS sequence"/>
</dbReference>
<evidence type="ECO:0000313" key="3">
    <source>
        <dbReference type="Proteomes" id="UP000194236"/>
    </source>
</evidence>
<organism evidence="2 3">
    <name type="scientific">Euroglyphus maynei</name>
    <name type="common">Mayne's house dust mite</name>
    <dbReference type="NCBI Taxonomy" id="6958"/>
    <lineage>
        <taxon>Eukaryota</taxon>
        <taxon>Metazoa</taxon>
        <taxon>Ecdysozoa</taxon>
        <taxon>Arthropoda</taxon>
        <taxon>Chelicerata</taxon>
        <taxon>Arachnida</taxon>
        <taxon>Acari</taxon>
        <taxon>Acariformes</taxon>
        <taxon>Sarcoptiformes</taxon>
        <taxon>Astigmata</taxon>
        <taxon>Psoroptidia</taxon>
        <taxon>Analgoidea</taxon>
        <taxon>Pyroglyphidae</taxon>
        <taxon>Pyroglyphinae</taxon>
        <taxon>Euroglyphus</taxon>
    </lineage>
</organism>
<sequence length="280" mass="32134">SEFGNQSLNILRSIHLWISLIHSTIAGFPIPIEVSPSPPPSSTSTAVNETDHEQSAESPKSEEKQSRESKTFELLQPQIVLVGTHRNSIHAEPITRNQIVKEVFDKIRSSFHDKSYAGHLFEKHIALDCKEMSFDEPDLVQNLRQLIETLIYEEKKAGFSIPLCWIQLEQILEKFKQRGIYFVDVYQLHEVVSSQIDTFQSSENLNSALYFYHNQGKIFYLDCVNNQSAFSPANDRHATYELGIIILDPNWFIGCIYNLCSYLCSMKNDDDDNLFLGIIR</sequence>
<accession>A0A1Y3B140</accession>
<feature type="region of interest" description="Disordered" evidence="1">
    <location>
        <begin position="36"/>
        <end position="69"/>
    </location>
</feature>
<evidence type="ECO:0000313" key="2">
    <source>
        <dbReference type="EMBL" id="OTF73927.1"/>
    </source>
</evidence>
<comment type="caution">
    <text evidence="2">The sequence shown here is derived from an EMBL/GenBank/DDBJ whole genome shotgun (WGS) entry which is preliminary data.</text>
</comment>
<feature type="compositionally biased region" description="Basic and acidic residues" evidence="1">
    <location>
        <begin position="49"/>
        <end position="69"/>
    </location>
</feature>
<dbReference type="AlphaFoldDB" id="A0A1Y3B140"/>
<evidence type="ECO:0000256" key="1">
    <source>
        <dbReference type="SAM" id="MobiDB-lite"/>
    </source>
</evidence>